<feature type="compositionally biased region" description="Polar residues" evidence="1">
    <location>
        <begin position="124"/>
        <end position="154"/>
    </location>
</feature>
<proteinExistence type="predicted"/>
<accession>A0ABT1Q1X9</accession>
<dbReference type="InterPro" id="IPR005084">
    <property type="entry name" value="CBM6"/>
</dbReference>
<dbReference type="SUPFAM" id="SSF49785">
    <property type="entry name" value="Galactose-binding domain-like"/>
    <property type="match status" value="1"/>
</dbReference>
<dbReference type="PROSITE" id="PS51175">
    <property type="entry name" value="CBM6"/>
    <property type="match status" value="1"/>
</dbReference>
<feature type="region of interest" description="Disordered" evidence="1">
    <location>
        <begin position="170"/>
        <end position="189"/>
    </location>
</feature>
<dbReference type="EMBL" id="JANFNG010000028">
    <property type="protein sequence ID" value="MCQ4083939.1"/>
    <property type="molecule type" value="Genomic_DNA"/>
</dbReference>
<name>A0ABT1Q1X9_9ACTN</name>
<evidence type="ECO:0000313" key="5">
    <source>
        <dbReference type="Proteomes" id="UP001057702"/>
    </source>
</evidence>
<keyword evidence="2" id="KW-0812">Transmembrane</keyword>
<organism evidence="4 5">
    <name type="scientific">Streptomyces humicola</name>
    <dbReference type="NCBI Taxonomy" id="2953240"/>
    <lineage>
        <taxon>Bacteria</taxon>
        <taxon>Bacillati</taxon>
        <taxon>Actinomycetota</taxon>
        <taxon>Actinomycetes</taxon>
        <taxon>Kitasatosporales</taxon>
        <taxon>Streptomycetaceae</taxon>
        <taxon>Streptomyces</taxon>
    </lineage>
</organism>
<sequence length="301" mass="31213">MTAGNNGTPEPENDDPFAYLYRGEGDEAAQSARPGLSRTSYHQVGRVGERRASPQQTQPYPQQQPPQAPQAPDQYGGRQLPPQRGGAHGGGGVLGGNRRGLMIGAIAVVVVVVAGIAVAALTDSNGGKTNQAAGQSPSPNASDSQPSPSASTDPNAGLPQQYAASLTLSGGAETNTNHKGAQGPNGAFVDGMDAQGATATWTTQVQQAGSYILWVRYANADGNKATSEVLVNGKPLGWKINLADYGQQGNWDQWFTSYVTVNLNQGSNTIALSCGSGDTCNFNLDRVGLTKDQSAKPDGWS</sequence>
<feature type="compositionally biased region" description="Polar residues" evidence="1">
    <location>
        <begin position="170"/>
        <end position="179"/>
    </location>
</feature>
<gene>
    <name evidence="4" type="ORF">NGB36_25970</name>
</gene>
<dbReference type="InterPro" id="IPR008979">
    <property type="entry name" value="Galactose-bd-like_sf"/>
</dbReference>
<evidence type="ECO:0000256" key="2">
    <source>
        <dbReference type="SAM" id="Phobius"/>
    </source>
</evidence>
<dbReference type="Proteomes" id="UP001057702">
    <property type="component" value="Unassembled WGS sequence"/>
</dbReference>
<dbReference type="Gene3D" id="2.60.120.260">
    <property type="entry name" value="Galactose-binding domain-like"/>
    <property type="match status" value="1"/>
</dbReference>
<feature type="region of interest" description="Disordered" evidence="1">
    <location>
        <begin position="1"/>
        <end position="92"/>
    </location>
</feature>
<evidence type="ECO:0000256" key="1">
    <source>
        <dbReference type="SAM" id="MobiDB-lite"/>
    </source>
</evidence>
<comment type="caution">
    <text evidence="4">The sequence shown here is derived from an EMBL/GenBank/DDBJ whole genome shotgun (WGS) entry which is preliminary data.</text>
</comment>
<keyword evidence="5" id="KW-1185">Reference proteome</keyword>
<dbReference type="RefSeq" id="WP_255922977.1">
    <property type="nucleotide sequence ID" value="NZ_JANFNG010000028.1"/>
</dbReference>
<feature type="domain" description="CBM6" evidence="3">
    <location>
        <begin position="158"/>
        <end position="290"/>
    </location>
</feature>
<evidence type="ECO:0000313" key="4">
    <source>
        <dbReference type="EMBL" id="MCQ4083939.1"/>
    </source>
</evidence>
<dbReference type="Pfam" id="PF16990">
    <property type="entry name" value="CBM_35"/>
    <property type="match status" value="1"/>
</dbReference>
<feature type="region of interest" description="Disordered" evidence="1">
    <location>
        <begin position="124"/>
        <end position="158"/>
    </location>
</feature>
<reference evidence="4" key="1">
    <citation type="submission" date="2022-06" db="EMBL/GenBank/DDBJ databases">
        <title>Draft genome sequence of Streptomyces sp. RB6PN25 isolated from peat swamp forest in Thailand.</title>
        <authorList>
            <person name="Duangmal K."/>
            <person name="Klaysubun C."/>
        </authorList>
    </citation>
    <scope>NUCLEOTIDE SEQUENCE</scope>
    <source>
        <strain evidence="4">RB6PN25</strain>
    </source>
</reference>
<keyword evidence="2" id="KW-0472">Membrane</keyword>
<evidence type="ECO:0000259" key="3">
    <source>
        <dbReference type="PROSITE" id="PS51175"/>
    </source>
</evidence>
<keyword evidence="2" id="KW-1133">Transmembrane helix</keyword>
<feature type="transmembrane region" description="Helical" evidence="2">
    <location>
        <begin position="101"/>
        <end position="121"/>
    </location>
</feature>
<protein>
    <recommendedName>
        <fullName evidence="3">CBM6 domain-containing protein</fullName>
    </recommendedName>
</protein>